<dbReference type="GO" id="GO:0051015">
    <property type="term" value="F:actin filament binding"/>
    <property type="evidence" value="ECO:0007669"/>
    <property type="project" value="TreeGrafter"/>
</dbReference>
<keyword evidence="3" id="KW-1185">Reference proteome</keyword>
<dbReference type="InterPro" id="IPR036872">
    <property type="entry name" value="CH_dom_sf"/>
</dbReference>
<sequence length="499" mass="55319">MGDMSPMISSPLLNAEINSLTNGVSPHSYNPTELEEDSTTASSLYLINQIASSLSNPQTTNSPFAPLDGHHETSLRPSLSYDKHTRRGSASDDDSLAFIPSYKRVSKLNKRNPVISCMLEENPQFLNESVFSDKLSDCSIIPKSDVSCVNTYESALKTSKHINHEIESTIADQQVDLKVVEHQTEASTHGIFTDGLKNASTLADCTPKKSEFQHDSDPFTSDRESIVEPAILNLPVTTPRKNSFISDPLGLGASPQNMEVTYSHPPLSHTTSSSSGRSALDDEGDSSILLIEKRSFRPFKNPEDYLYAMREDLAEWLNCMYELDINADNFFEKLETGEILCQHANSVRAAAEEAARNGRSLSGRWTVPLTDVVWRPRVEPGSFRARDNVSNFIRWCRLLGIHEVLLFETDDLVLRKNEKHVILALLEVARMGYKVSMLRKEDAAHYELPPNTCAVPARLSSLAPVASSRAPLESSAMWVTYAAVASSAVRLVIIKFTLK</sequence>
<reference evidence="4" key="1">
    <citation type="submission" date="2025-08" db="UniProtKB">
        <authorList>
            <consortium name="RefSeq"/>
        </authorList>
    </citation>
    <scope>IDENTIFICATION</scope>
    <source>
        <tissue evidence="4">Whole organism</tissue>
    </source>
</reference>
<dbReference type="GeneID" id="125178587"/>
<dbReference type="Pfam" id="PF00307">
    <property type="entry name" value="CH"/>
    <property type="match status" value="1"/>
</dbReference>
<feature type="domain" description="Calponin-homology (CH)" evidence="2">
    <location>
        <begin position="307"/>
        <end position="434"/>
    </location>
</feature>
<dbReference type="SMART" id="SM00033">
    <property type="entry name" value="CH"/>
    <property type="match status" value="1"/>
</dbReference>
<dbReference type="PANTHER" id="PTHR46756:SF18">
    <property type="entry name" value="GAS2-LIKE PROTEIN PICKLED EGGS"/>
    <property type="match status" value="1"/>
</dbReference>
<dbReference type="GO" id="GO:0035371">
    <property type="term" value="C:microtubule plus-end"/>
    <property type="evidence" value="ECO:0007669"/>
    <property type="project" value="TreeGrafter"/>
</dbReference>
<dbReference type="PROSITE" id="PS50021">
    <property type="entry name" value="CH"/>
    <property type="match status" value="1"/>
</dbReference>
<dbReference type="GO" id="GO:0008093">
    <property type="term" value="F:cytoskeletal anchor activity"/>
    <property type="evidence" value="ECO:0007669"/>
    <property type="project" value="TreeGrafter"/>
</dbReference>
<dbReference type="GO" id="GO:1904825">
    <property type="term" value="P:protein localization to microtubule plus-end"/>
    <property type="evidence" value="ECO:0007669"/>
    <property type="project" value="TreeGrafter"/>
</dbReference>
<dbReference type="RefSeq" id="XP_047738683.1">
    <property type="nucleotide sequence ID" value="XM_047882727.1"/>
</dbReference>
<evidence type="ECO:0000313" key="4">
    <source>
        <dbReference type="RefSeq" id="XP_047738683.1"/>
    </source>
</evidence>
<gene>
    <name evidence="4" type="primary">LOC125178587</name>
</gene>
<dbReference type="GO" id="GO:0008017">
    <property type="term" value="F:microtubule binding"/>
    <property type="evidence" value="ECO:0007669"/>
    <property type="project" value="TreeGrafter"/>
</dbReference>
<dbReference type="GO" id="GO:0031110">
    <property type="term" value="P:regulation of microtubule polymerization or depolymerization"/>
    <property type="evidence" value="ECO:0007669"/>
    <property type="project" value="TreeGrafter"/>
</dbReference>
<evidence type="ECO:0000259" key="2">
    <source>
        <dbReference type="PROSITE" id="PS50021"/>
    </source>
</evidence>
<dbReference type="GO" id="GO:0005884">
    <property type="term" value="C:actin filament"/>
    <property type="evidence" value="ECO:0007669"/>
    <property type="project" value="TreeGrafter"/>
</dbReference>
<dbReference type="OrthoDB" id="206130at2759"/>
<organism evidence="3 4">
    <name type="scientific">Hyalella azteca</name>
    <name type="common">Amphipod</name>
    <dbReference type="NCBI Taxonomy" id="294128"/>
    <lineage>
        <taxon>Eukaryota</taxon>
        <taxon>Metazoa</taxon>
        <taxon>Ecdysozoa</taxon>
        <taxon>Arthropoda</taxon>
        <taxon>Crustacea</taxon>
        <taxon>Multicrustacea</taxon>
        <taxon>Malacostraca</taxon>
        <taxon>Eumalacostraca</taxon>
        <taxon>Peracarida</taxon>
        <taxon>Amphipoda</taxon>
        <taxon>Senticaudata</taxon>
        <taxon>Talitrida</taxon>
        <taxon>Talitroidea</taxon>
        <taxon>Hyalellidae</taxon>
        <taxon>Hyalella</taxon>
    </lineage>
</organism>
<dbReference type="GO" id="GO:0001578">
    <property type="term" value="P:microtubule bundle formation"/>
    <property type="evidence" value="ECO:0007669"/>
    <property type="project" value="TreeGrafter"/>
</dbReference>
<proteinExistence type="predicted"/>
<dbReference type="SUPFAM" id="SSF47576">
    <property type="entry name" value="Calponin-homology domain, CH-domain"/>
    <property type="match status" value="1"/>
</dbReference>
<accession>A0A979FNN5</accession>
<dbReference type="GO" id="GO:0051764">
    <property type="term" value="P:actin crosslink formation"/>
    <property type="evidence" value="ECO:0007669"/>
    <property type="project" value="TreeGrafter"/>
</dbReference>
<protein>
    <submittedName>
        <fullName evidence="4">Uncharacterized protein LOC125178587</fullName>
    </submittedName>
</protein>
<evidence type="ECO:0000313" key="3">
    <source>
        <dbReference type="Proteomes" id="UP000694843"/>
    </source>
</evidence>
<dbReference type="CDD" id="cd21268">
    <property type="entry name" value="CH_GAS2L1_2"/>
    <property type="match status" value="1"/>
</dbReference>
<name>A0A979FNN5_HYAAZ</name>
<dbReference type="PANTHER" id="PTHR46756">
    <property type="entry name" value="TRANSGELIN"/>
    <property type="match status" value="1"/>
</dbReference>
<feature type="region of interest" description="Disordered" evidence="1">
    <location>
        <begin position="57"/>
        <end position="93"/>
    </location>
</feature>
<dbReference type="GO" id="GO:0005737">
    <property type="term" value="C:cytoplasm"/>
    <property type="evidence" value="ECO:0007669"/>
    <property type="project" value="TreeGrafter"/>
</dbReference>
<dbReference type="KEGG" id="hazt:125178587"/>
<feature type="compositionally biased region" description="Low complexity" evidence="1">
    <location>
        <begin position="263"/>
        <end position="275"/>
    </location>
</feature>
<evidence type="ECO:0000256" key="1">
    <source>
        <dbReference type="SAM" id="MobiDB-lite"/>
    </source>
</evidence>
<dbReference type="InterPro" id="IPR001715">
    <property type="entry name" value="CH_dom"/>
</dbReference>
<dbReference type="AlphaFoldDB" id="A0A979FNN5"/>
<dbReference type="Gene3D" id="1.10.418.10">
    <property type="entry name" value="Calponin-like domain"/>
    <property type="match status" value="1"/>
</dbReference>
<dbReference type="GO" id="GO:0001725">
    <property type="term" value="C:stress fiber"/>
    <property type="evidence" value="ECO:0007669"/>
    <property type="project" value="TreeGrafter"/>
</dbReference>
<dbReference type="Proteomes" id="UP000694843">
    <property type="component" value="Unplaced"/>
</dbReference>
<feature type="region of interest" description="Disordered" evidence="1">
    <location>
        <begin position="259"/>
        <end position="282"/>
    </location>
</feature>